<evidence type="ECO:0000313" key="12">
    <source>
        <dbReference type="EMBL" id="CAL4068043.1"/>
    </source>
</evidence>
<evidence type="ECO:0000256" key="7">
    <source>
        <dbReference type="ARBA" id="ARBA00023157"/>
    </source>
</evidence>
<dbReference type="InterPro" id="IPR055355">
    <property type="entry name" value="ZP-C"/>
</dbReference>
<dbReference type="PANTHER" id="PTHR14002:SF45">
    <property type="entry name" value="ZP DOMAIN-CONTAINING PROTEIN"/>
    <property type="match status" value="1"/>
</dbReference>
<evidence type="ECO:0000256" key="1">
    <source>
        <dbReference type="ARBA" id="ARBA00004251"/>
    </source>
</evidence>
<dbReference type="InterPro" id="IPR058899">
    <property type="entry name" value="TGFBR3/Endoglin-like_N"/>
</dbReference>
<dbReference type="Pfam" id="PF00100">
    <property type="entry name" value="Zona_pellucida"/>
    <property type="match status" value="1"/>
</dbReference>
<name>A0AAV2Q3W9_MEGNR</name>
<protein>
    <recommendedName>
        <fullName evidence="11">ZP domain-containing protein</fullName>
    </recommendedName>
</protein>
<evidence type="ECO:0000313" key="13">
    <source>
        <dbReference type="Proteomes" id="UP001497623"/>
    </source>
</evidence>
<keyword evidence="8" id="KW-0325">Glycoprotein</keyword>
<reference evidence="12 13" key="1">
    <citation type="submission" date="2024-05" db="EMBL/GenBank/DDBJ databases">
        <authorList>
            <person name="Wallberg A."/>
        </authorList>
    </citation>
    <scope>NUCLEOTIDE SEQUENCE [LARGE SCALE GENOMIC DNA]</scope>
</reference>
<gene>
    <name evidence="12" type="ORF">MNOR_LOCUS6925</name>
</gene>
<dbReference type="InterPro" id="IPR001507">
    <property type="entry name" value="ZP_dom"/>
</dbReference>
<feature type="domain" description="ZP" evidence="11">
    <location>
        <begin position="494"/>
        <end position="767"/>
    </location>
</feature>
<evidence type="ECO:0000256" key="4">
    <source>
        <dbReference type="ARBA" id="ARBA00022729"/>
    </source>
</evidence>
<comment type="subcellular location">
    <subcellularLocation>
        <location evidence="1">Cell membrane</location>
        <topology evidence="1">Single-pass type I membrane protein</topology>
    </subcellularLocation>
</comment>
<evidence type="ECO:0000256" key="5">
    <source>
        <dbReference type="ARBA" id="ARBA00022989"/>
    </source>
</evidence>
<dbReference type="Gene3D" id="2.60.40.4100">
    <property type="entry name" value="Zona pellucida, ZP-C domain"/>
    <property type="match status" value="1"/>
</dbReference>
<keyword evidence="4" id="KW-0732">Signal</keyword>
<evidence type="ECO:0000256" key="8">
    <source>
        <dbReference type="ARBA" id="ARBA00023180"/>
    </source>
</evidence>
<comment type="caution">
    <text evidence="12">The sequence shown here is derived from an EMBL/GenBank/DDBJ whole genome shotgun (WGS) entry which is preliminary data.</text>
</comment>
<organism evidence="12 13">
    <name type="scientific">Meganyctiphanes norvegica</name>
    <name type="common">Northern krill</name>
    <name type="synonym">Thysanopoda norvegica</name>
    <dbReference type="NCBI Taxonomy" id="48144"/>
    <lineage>
        <taxon>Eukaryota</taxon>
        <taxon>Metazoa</taxon>
        <taxon>Ecdysozoa</taxon>
        <taxon>Arthropoda</taxon>
        <taxon>Crustacea</taxon>
        <taxon>Multicrustacea</taxon>
        <taxon>Malacostraca</taxon>
        <taxon>Eumalacostraca</taxon>
        <taxon>Eucarida</taxon>
        <taxon>Euphausiacea</taxon>
        <taxon>Euphausiidae</taxon>
        <taxon>Meganyctiphanes</taxon>
    </lineage>
</organism>
<sequence length="909" mass="99477">MPTLTFSQQGIVHILRNHKREGGGGGGGRQILKKNVHHPWIKNKQSYETSRQKVTPLPPPPPNAQDSIHPNLRKPEVVRYILETRGNQIYSGNQRKPELIRFILVALNYYETRGSCLSAQDGELCVVETSLETPYFTPVVETPDTCQGCLFPTHNRASQTNQYPQVQQVHIVHVDNPEGGAVQVVLTGNGEGSSTPSTALVLYSSQGTAPIVFTVSGKGLANDTKHTFLVSGDDEARGNNLRYSFVQLPRRDEGELPQMMIEKLGFVTSYTRASRANKIIITLPEESRNGPGCMVGVTSMSPVASCFISTKQPVQGCYHHNMLGLNNNDIHIIEVEGSSNVNGSLLLSIIGSSDILSGSPNGIVERNMTLVLRSSRPTTWSLHTATLQGTITLLMGGEDQVENSSVSGPGVVLEVRRIEVPTPYDQMMISVLTTVGPPVSYTRTKSPNKITITVPPKDDIRVVVLPPELPPELPRIQYPPEDPATTIRNSLTFTCEKDQVVVAVPRHLSQKVGGISMYLDDRKCHSAANRTHIYIKAKFRDCKFTHSNSLYRIKYKNSVHVEMGPSVTDDEDFDGSGYSSDDEYYAPPFKPEPFDCVAAAQSVPTWTNPTTNKTKAPTNKSVPTTYQMAIYRDPEHNSPLNIADIPAVVASNHRLHIQTGIKSVDEATLAYGADLKVILEECWVSNSSSTVTPREPCNMLLRQSCHTSSSVKLEPAYLTEKPGFSFQLAPEYGLLGSLYLHCQLGVCSADSLPRPSVNRCIDPEDYCRKTMLFDIFRDQPASSSLQTLTLGPFTIPINLNDTMIRGRSSSNDKSAEGMKENVCVESGVNSVEEKTQIIVIGLSTEIVVGIALASFIIGVCLTATLWLIHMKTDPRRAKRPDGSATRSSGYDLSAHSGSSTPSSQAPMTA</sequence>
<accession>A0AAV2Q3W9</accession>
<evidence type="ECO:0000259" key="11">
    <source>
        <dbReference type="PROSITE" id="PS51034"/>
    </source>
</evidence>
<dbReference type="InterPro" id="IPR042235">
    <property type="entry name" value="ZP-C_dom"/>
</dbReference>
<proteinExistence type="predicted"/>
<dbReference type="AlphaFoldDB" id="A0AAV2Q3W9"/>
<dbReference type="Proteomes" id="UP001497623">
    <property type="component" value="Unassembled WGS sequence"/>
</dbReference>
<feature type="compositionally biased region" description="Polar residues" evidence="9">
    <location>
        <begin position="884"/>
        <end position="909"/>
    </location>
</feature>
<dbReference type="PROSITE" id="PS51034">
    <property type="entry name" value="ZP_2"/>
    <property type="match status" value="1"/>
</dbReference>
<keyword evidence="13" id="KW-1185">Reference proteome</keyword>
<dbReference type="PANTHER" id="PTHR14002">
    <property type="entry name" value="ENDOGLIN/TGF-BETA RECEPTOR TYPE III"/>
    <property type="match status" value="1"/>
</dbReference>
<keyword evidence="7" id="KW-1015">Disulfide bond</keyword>
<dbReference type="EMBL" id="CAXKWB010002950">
    <property type="protein sequence ID" value="CAL4068043.1"/>
    <property type="molecule type" value="Genomic_DNA"/>
</dbReference>
<evidence type="ECO:0000256" key="3">
    <source>
        <dbReference type="ARBA" id="ARBA00022692"/>
    </source>
</evidence>
<evidence type="ECO:0000256" key="9">
    <source>
        <dbReference type="SAM" id="MobiDB-lite"/>
    </source>
</evidence>
<evidence type="ECO:0000256" key="10">
    <source>
        <dbReference type="SAM" id="Phobius"/>
    </source>
</evidence>
<keyword evidence="5 10" id="KW-1133">Transmembrane helix</keyword>
<feature type="non-terminal residue" evidence="12">
    <location>
        <position position="909"/>
    </location>
</feature>
<feature type="region of interest" description="Disordered" evidence="9">
    <location>
        <begin position="875"/>
        <end position="909"/>
    </location>
</feature>
<keyword evidence="3 10" id="KW-0812">Transmembrane</keyword>
<feature type="region of interest" description="Disordered" evidence="9">
    <location>
        <begin position="47"/>
        <end position="69"/>
    </location>
</feature>
<evidence type="ECO:0000256" key="6">
    <source>
        <dbReference type="ARBA" id="ARBA00023136"/>
    </source>
</evidence>
<dbReference type="Gene3D" id="2.60.40.3210">
    <property type="entry name" value="Zona pellucida, ZP-N domain"/>
    <property type="match status" value="1"/>
</dbReference>
<evidence type="ECO:0000256" key="2">
    <source>
        <dbReference type="ARBA" id="ARBA00022475"/>
    </source>
</evidence>
<dbReference type="SMART" id="SM00241">
    <property type="entry name" value="ZP"/>
    <property type="match status" value="1"/>
</dbReference>
<keyword evidence="6 10" id="KW-0472">Membrane</keyword>
<feature type="transmembrane region" description="Helical" evidence="10">
    <location>
        <begin position="846"/>
        <end position="868"/>
    </location>
</feature>
<keyword evidence="2" id="KW-1003">Cell membrane</keyword>
<dbReference type="Pfam" id="PF26060">
    <property type="entry name" value="TGFBR3_N"/>
    <property type="match status" value="1"/>
</dbReference>